<gene>
    <name evidence="3" type="ORF">KI387_005406</name>
</gene>
<name>A0AA38GNG5_TAXCH</name>
<dbReference type="Proteomes" id="UP000824469">
    <property type="component" value="Unassembled WGS sequence"/>
</dbReference>
<proteinExistence type="predicted"/>
<dbReference type="GO" id="GO:0005886">
    <property type="term" value="C:plasma membrane"/>
    <property type="evidence" value="ECO:0007669"/>
    <property type="project" value="TreeGrafter"/>
</dbReference>
<comment type="caution">
    <text evidence="3">The sequence shown here is derived from an EMBL/GenBank/DDBJ whole genome shotgun (WGS) entry which is preliminary data.</text>
</comment>
<dbReference type="GO" id="GO:0009395">
    <property type="term" value="P:phospholipid catabolic process"/>
    <property type="evidence" value="ECO:0007669"/>
    <property type="project" value="TreeGrafter"/>
</dbReference>
<accession>A0AA38GNG5</accession>
<keyword evidence="1" id="KW-0677">Repeat</keyword>
<keyword evidence="2" id="KW-0443">Lipid metabolism</keyword>
<dbReference type="PANTHER" id="PTHR18896:SF137">
    <property type="entry name" value="PHOSPHOLIPASE D ALPHA 4"/>
    <property type="match status" value="1"/>
</dbReference>
<feature type="non-terminal residue" evidence="3">
    <location>
        <position position="1"/>
    </location>
</feature>
<reference evidence="3 4" key="1">
    <citation type="journal article" date="2021" name="Nat. Plants">
        <title>The Taxus genome provides insights into paclitaxel biosynthesis.</title>
        <authorList>
            <person name="Xiong X."/>
            <person name="Gou J."/>
            <person name="Liao Q."/>
            <person name="Li Y."/>
            <person name="Zhou Q."/>
            <person name="Bi G."/>
            <person name="Li C."/>
            <person name="Du R."/>
            <person name="Wang X."/>
            <person name="Sun T."/>
            <person name="Guo L."/>
            <person name="Liang H."/>
            <person name="Lu P."/>
            <person name="Wu Y."/>
            <person name="Zhang Z."/>
            <person name="Ro D.K."/>
            <person name="Shang Y."/>
            <person name="Huang S."/>
            <person name="Yan J."/>
        </authorList>
    </citation>
    <scope>NUCLEOTIDE SEQUENCE [LARGE SCALE GENOMIC DNA]</scope>
    <source>
        <strain evidence="3">Ta-2019</strain>
    </source>
</reference>
<dbReference type="InterPro" id="IPR015679">
    <property type="entry name" value="PLipase_D_fam"/>
</dbReference>
<evidence type="ECO:0000313" key="3">
    <source>
        <dbReference type="EMBL" id="KAH9325228.1"/>
    </source>
</evidence>
<protein>
    <submittedName>
        <fullName evidence="3">Uncharacterized protein</fullName>
    </submittedName>
</protein>
<sequence>REPWHDAHSNIEGPAAWDVDTNFTQRWTKRVDLRLLLDLLFHSQFPILALPESIHDHQR</sequence>
<dbReference type="SUPFAM" id="SSF56024">
    <property type="entry name" value="Phospholipase D/nuclease"/>
    <property type="match status" value="1"/>
</dbReference>
<evidence type="ECO:0000313" key="4">
    <source>
        <dbReference type="Proteomes" id="UP000824469"/>
    </source>
</evidence>
<evidence type="ECO:0000256" key="1">
    <source>
        <dbReference type="ARBA" id="ARBA00022737"/>
    </source>
</evidence>
<dbReference type="Gene3D" id="3.30.870.10">
    <property type="entry name" value="Endonuclease Chain A"/>
    <property type="match status" value="1"/>
</dbReference>
<organism evidence="3 4">
    <name type="scientific">Taxus chinensis</name>
    <name type="common">Chinese yew</name>
    <name type="synonym">Taxus wallichiana var. chinensis</name>
    <dbReference type="NCBI Taxonomy" id="29808"/>
    <lineage>
        <taxon>Eukaryota</taxon>
        <taxon>Viridiplantae</taxon>
        <taxon>Streptophyta</taxon>
        <taxon>Embryophyta</taxon>
        <taxon>Tracheophyta</taxon>
        <taxon>Spermatophyta</taxon>
        <taxon>Pinopsida</taxon>
        <taxon>Pinidae</taxon>
        <taxon>Conifers II</taxon>
        <taxon>Cupressales</taxon>
        <taxon>Taxaceae</taxon>
        <taxon>Taxus</taxon>
    </lineage>
</organism>
<evidence type="ECO:0000256" key="2">
    <source>
        <dbReference type="ARBA" id="ARBA00023098"/>
    </source>
</evidence>
<dbReference type="GO" id="GO:0004630">
    <property type="term" value="F:phospholipase D activity"/>
    <property type="evidence" value="ECO:0007669"/>
    <property type="project" value="TreeGrafter"/>
</dbReference>
<keyword evidence="4" id="KW-1185">Reference proteome</keyword>
<dbReference type="PANTHER" id="PTHR18896">
    <property type="entry name" value="PHOSPHOLIPASE D"/>
    <property type="match status" value="1"/>
</dbReference>
<feature type="non-terminal residue" evidence="3">
    <location>
        <position position="59"/>
    </location>
</feature>
<dbReference type="AlphaFoldDB" id="A0AA38GNG5"/>
<dbReference type="EMBL" id="JAHRHJ020000002">
    <property type="protein sequence ID" value="KAH9325228.1"/>
    <property type="molecule type" value="Genomic_DNA"/>
</dbReference>